<protein>
    <submittedName>
        <fullName evidence="1">Uncharacterized protein</fullName>
    </submittedName>
</protein>
<dbReference type="Proteomes" id="UP001221757">
    <property type="component" value="Unassembled WGS sequence"/>
</dbReference>
<accession>A0AAD7M9E4</accession>
<comment type="caution">
    <text evidence="1">The sequence shown here is derived from an EMBL/GenBank/DDBJ whole genome shotgun (WGS) entry which is preliminary data.</text>
</comment>
<reference evidence="1" key="1">
    <citation type="submission" date="2023-03" db="EMBL/GenBank/DDBJ databases">
        <title>Massive genome expansion in bonnet fungi (Mycena s.s.) driven by repeated elements and novel gene families across ecological guilds.</title>
        <authorList>
            <consortium name="Lawrence Berkeley National Laboratory"/>
            <person name="Harder C.B."/>
            <person name="Miyauchi S."/>
            <person name="Viragh M."/>
            <person name="Kuo A."/>
            <person name="Thoen E."/>
            <person name="Andreopoulos B."/>
            <person name="Lu D."/>
            <person name="Skrede I."/>
            <person name="Drula E."/>
            <person name="Henrissat B."/>
            <person name="Morin E."/>
            <person name="Kohler A."/>
            <person name="Barry K."/>
            <person name="LaButti K."/>
            <person name="Morin E."/>
            <person name="Salamov A."/>
            <person name="Lipzen A."/>
            <person name="Mereny Z."/>
            <person name="Hegedus B."/>
            <person name="Baldrian P."/>
            <person name="Stursova M."/>
            <person name="Weitz H."/>
            <person name="Taylor A."/>
            <person name="Grigoriev I.V."/>
            <person name="Nagy L.G."/>
            <person name="Martin F."/>
            <person name="Kauserud H."/>
        </authorList>
    </citation>
    <scope>NUCLEOTIDE SEQUENCE</scope>
    <source>
        <strain evidence="1">CBHHK067</strain>
    </source>
</reference>
<gene>
    <name evidence="1" type="ORF">B0H17DRAFT_1192287</name>
</gene>
<sequence length="129" mass="14700">MTQVQDSAAPPFDLQFVFWQSRERGCVSEHSQTTNWKYRERITGVRQLPALGLSTRWGSNNEFVQFEFTRQEASSNGIGCTPAVEPAPAFNTDSRKRSFVIKYPDKILARPHRGHTHPYLAQITAANYV</sequence>
<dbReference type="EMBL" id="JARKIE010000006">
    <property type="protein sequence ID" value="KAJ7706711.1"/>
    <property type="molecule type" value="Genomic_DNA"/>
</dbReference>
<name>A0AAD7M9E4_MYCRO</name>
<evidence type="ECO:0000313" key="2">
    <source>
        <dbReference type="Proteomes" id="UP001221757"/>
    </source>
</evidence>
<organism evidence="1 2">
    <name type="scientific">Mycena rosella</name>
    <name type="common">Pink bonnet</name>
    <name type="synonym">Agaricus rosellus</name>
    <dbReference type="NCBI Taxonomy" id="1033263"/>
    <lineage>
        <taxon>Eukaryota</taxon>
        <taxon>Fungi</taxon>
        <taxon>Dikarya</taxon>
        <taxon>Basidiomycota</taxon>
        <taxon>Agaricomycotina</taxon>
        <taxon>Agaricomycetes</taxon>
        <taxon>Agaricomycetidae</taxon>
        <taxon>Agaricales</taxon>
        <taxon>Marasmiineae</taxon>
        <taxon>Mycenaceae</taxon>
        <taxon>Mycena</taxon>
    </lineage>
</organism>
<dbReference type="AlphaFoldDB" id="A0AAD7M9E4"/>
<keyword evidence="2" id="KW-1185">Reference proteome</keyword>
<proteinExistence type="predicted"/>
<evidence type="ECO:0000313" key="1">
    <source>
        <dbReference type="EMBL" id="KAJ7706711.1"/>
    </source>
</evidence>